<feature type="region of interest" description="Disordered" evidence="1">
    <location>
        <begin position="1"/>
        <end position="27"/>
    </location>
</feature>
<dbReference type="AlphaFoldDB" id="A0A3B0J1S0"/>
<proteinExistence type="predicted"/>
<accession>A0A3B0J1S0</accession>
<dbReference type="GO" id="GO:0005634">
    <property type="term" value="C:nucleus"/>
    <property type="evidence" value="ECO:0007669"/>
    <property type="project" value="UniProtKB-ARBA"/>
</dbReference>
<dbReference type="EMBL" id="OUUW01000001">
    <property type="protein sequence ID" value="SPP75214.1"/>
    <property type="molecule type" value="Genomic_DNA"/>
</dbReference>
<feature type="compositionally biased region" description="Low complexity" evidence="1">
    <location>
        <begin position="10"/>
        <end position="27"/>
    </location>
</feature>
<dbReference type="Gene3D" id="1.10.30.10">
    <property type="entry name" value="High mobility group box domain"/>
    <property type="match status" value="1"/>
</dbReference>
<dbReference type="SUPFAM" id="SSF47095">
    <property type="entry name" value="HMG-box"/>
    <property type="match status" value="1"/>
</dbReference>
<dbReference type="Proteomes" id="UP000268350">
    <property type="component" value="Unassembled WGS sequence"/>
</dbReference>
<evidence type="ECO:0000313" key="3">
    <source>
        <dbReference type="EMBL" id="SPP75214.1"/>
    </source>
</evidence>
<name>A0A3B0J1S0_DROGU</name>
<keyword evidence="4" id="KW-1185">Reference proteome</keyword>
<evidence type="ECO:0000259" key="2">
    <source>
        <dbReference type="Pfam" id="PF00505"/>
    </source>
</evidence>
<evidence type="ECO:0000256" key="1">
    <source>
        <dbReference type="SAM" id="MobiDB-lite"/>
    </source>
</evidence>
<dbReference type="Pfam" id="PF00505">
    <property type="entry name" value="HMG_box"/>
    <property type="match status" value="1"/>
</dbReference>
<dbReference type="OMA" id="LAHFRKC"/>
<organism evidence="3 4">
    <name type="scientific">Drosophila guanche</name>
    <name type="common">Fruit fly</name>
    <dbReference type="NCBI Taxonomy" id="7266"/>
    <lineage>
        <taxon>Eukaryota</taxon>
        <taxon>Metazoa</taxon>
        <taxon>Ecdysozoa</taxon>
        <taxon>Arthropoda</taxon>
        <taxon>Hexapoda</taxon>
        <taxon>Insecta</taxon>
        <taxon>Pterygota</taxon>
        <taxon>Neoptera</taxon>
        <taxon>Endopterygota</taxon>
        <taxon>Diptera</taxon>
        <taxon>Brachycera</taxon>
        <taxon>Muscomorpha</taxon>
        <taxon>Ephydroidea</taxon>
        <taxon>Drosophilidae</taxon>
        <taxon>Drosophila</taxon>
        <taxon>Sophophora</taxon>
    </lineage>
</organism>
<dbReference type="CDD" id="cd00084">
    <property type="entry name" value="HMG-box_SF"/>
    <property type="match status" value="1"/>
</dbReference>
<sequence>MGSCVKKCGDSSSKTTTSGSAKKSKCTSSKLENKRCKGMTDAEGGGRNPFLRFLVHFKRCNKEKLCNLRQTQIVLSAGQKWKLMSYEEKSPYVQAARAAKYTFWTRSKDGNRILRRLPQTAGGAEPQMQDNFKLIGDLASWRRNVLDELLGVQDDGDKE</sequence>
<protein>
    <recommendedName>
        <fullName evidence="2">HMG box domain-containing protein</fullName>
    </recommendedName>
</protein>
<feature type="domain" description="HMG box" evidence="2">
    <location>
        <begin position="48"/>
        <end position="102"/>
    </location>
</feature>
<dbReference type="InterPro" id="IPR009071">
    <property type="entry name" value="HMG_box_dom"/>
</dbReference>
<evidence type="ECO:0000313" key="4">
    <source>
        <dbReference type="Proteomes" id="UP000268350"/>
    </source>
</evidence>
<dbReference type="InterPro" id="IPR036910">
    <property type="entry name" value="HMG_box_dom_sf"/>
</dbReference>
<reference evidence="4" key="1">
    <citation type="submission" date="2018-01" db="EMBL/GenBank/DDBJ databases">
        <authorList>
            <person name="Alioto T."/>
            <person name="Alioto T."/>
        </authorList>
    </citation>
    <scope>NUCLEOTIDE SEQUENCE [LARGE SCALE GENOMIC DNA]</scope>
</reference>
<gene>
    <name evidence="3" type="ORF">DGUA_6G002983</name>
</gene>
<dbReference type="OrthoDB" id="7675944at2759"/>